<reference evidence="3" key="1">
    <citation type="journal article" date="2021" name="BMC Genomics">
        <title>Chromosome-level genome assembly and manually-curated proteome of model necrotroph Parastagonospora nodorum Sn15 reveals a genome-wide trove of candidate effector homologs, and redundancy of virulence-related functions within an accessory chromosome.</title>
        <authorList>
            <person name="Bertazzoni S."/>
            <person name="Jones D.A.B."/>
            <person name="Phan H.T."/>
            <person name="Tan K.-C."/>
            <person name="Hane J.K."/>
        </authorList>
    </citation>
    <scope>NUCLEOTIDE SEQUENCE [LARGE SCALE GENOMIC DNA]</scope>
    <source>
        <strain evidence="3">SN15 / ATCC MYA-4574 / FGSC 10173)</strain>
    </source>
</reference>
<evidence type="ECO:0000256" key="1">
    <source>
        <dbReference type="SAM" id="Coils"/>
    </source>
</evidence>
<accession>A0A7U2F1W4</accession>
<dbReference type="EMBL" id="CP069028">
    <property type="protein sequence ID" value="QRC96108.1"/>
    <property type="molecule type" value="Genomic_DNA"/>
</dbReference>
<protein>
    <submittedName>
        <fullName evidence="2">Uncharacterized protein</fullName>
    </submittedName>
</protein>
<evidence type="ECO:0000313" key="2">
    <source>
        <dbReference type="EMBL" id="QRC96108.1"/>
    </source>
</evidence>
<proteinExistence type="predicted"/>
<dbReference type="VEuPathDB" id="FungiDB:JI435_057450"/>
<keyword evidence="3" id="KW-1185">Reference proteome</keyword>
<dbReference type="RefSeq" id="XP_001796141.1">
    <property type="nucleotide sequence ID" value="XM_001796089.1"/>
</dbReference>
<sequence length="160" mass="17835">MASNTPTASAPLSSAEVEGMLAMLVQGLDTIEAATSKLSEKLEKGLIQGLMAQDRSEEVLQRQLDDSAMEVATLQRRLQDLDRDQCVTKMRVTKLEEKSAKLEEKYAKLERKSAKLEADLPTTYLKLLNKLGKLEHRIADMEEARHVEQHERSSKGAGNV</sequence>
<organism evidence="2 3">
    <name type="scientific">Phaeosphaeria nodorum (strain SN15 / ATCC MYA-4574 / FGSC 10173)</name>
    <name type="common">Glume blotch fungus</name>
    <name type="synonym">Parastagonospora nodorum</name>
    <dbReference type="NCBI Taxonomy" id="321614"/>
    <lineage>
        <taxon>Eukaryota</taxon>
        <taxon>Fungi</taxon>
        <taxon>Dikarya</taxon>
        <taxon>Ascomycota</taxon>
        <taxon>Pezizomycotina</taxon>
        <taxon>Dothideomycetes</taxon>
        <taxon>Pleosporomycetidae</taxon>
        <taxon>Pleosporales</taxon>
        <taxon>Pleosporineae</taxon>
        <taxon>Phaeosphaeriaceae</taxon>
        <taxon>Parastagonospora</taxon>
    </lineage>
</organism>
<feature type="coiled-coil region" evidence="1">
    <location>
        <begin position="57"/>
        <end position="144"/>
    </location>
</feature>
<dbReference type="AlphaFoldDB" id="A0A7U2F1W4"/>
<dbReference type="KEGG" id="pno:SNOG_05745"/>
<keyword evidence="1" id="KW-0175">Coiled coil</keyword>
<dbReference type="Proteomes" id="UP000663193">
    <property type="component" value="Chromosome 6"/>
</dbReference>
<gene>
    <name evidence="2" type="ORF">JI435_057450</name>
</gene>
<name>A0A7U2F1W4_PHANO</name>
<evidence type="ECO:0000313" key="3">
    <source>
        <dbReference type="Proteomes" id="UP000663193"/>
    </source>
</evidence>